<keyword evidence="2" id="KW-0430">Lectin</keyword>
<evidence type="ECO:0000313" key="2">
    <source>
        <dbReference type="EMBL" id="TFK96296.1"/>
    </source>
</evidence>
<dbReference type="PROSITE" id="PS51762">
    <property type="entry name" value="GH16_2"/>
    <property type="match status" value="1"/>
</dbReference>
<dbReference type="SUPFAM" id="SSF49899">
    <property type="entry name" value="Concanavalin A-like lectins/glucanases"/>
    <property type="match status" value="1"/>
</dbReference>
<sequence length="412" mass="45740">MNGTSQELYRSFAGDGTPHFVNLDRRACPSTNGRRELPELLQSKAPLPFRGQGRTEGKKVLEKRDTNRDGTTFLWSLKNTYQGETFFDDKNWHFYTGEDPTHGTVNYVDRDTAIRENLVSVNDQGHAIIQGDNNTWLPYGEHRKSVRVISKDVYHHGLFIFDLNKAPWGCGIWPAFWTLGTGSSWPDAGEIDIIEGVHNNEVNQVAWHTKAGCYMTQKPQAKFTGEIHKNPDGTDNLVCDGCVNHNSGCAIVQWDRASYGPYFDSQGGGVFVAKWDENGISIWNFYRSAIPPDITSGSPSPDSWGEPSAHLAPDNCDMDTFFYNHTIIINITFCGDWAGNSYATAPNCPGTCAERMMDPTNFVNATWDINSLKVYSKQSFIGSQSRAERTATLLGVWGMMGILGAVGGALLL</sequence>
<dbReference type="GO" id="GO:0009251">
    <property type="term" value="P:glucan catabolic process"/>
    <property type="evidence" value="ECO:0007669"/>
    <property type="project" value="TreeGrafter"/>
</dbReference>
<dbReference type="Proteomes" id="UP000305067">
    <property type="component" value="Unassembled WGS sequence"/>
</dbReference>
<dbReference type="Gene3D" id="2.60.120.200">
    <property type="match status" value="1"/>
</dbReference>
<feature type="domain" description="GH16" evidence="1">
    <location>
        <begin position="40"/>
        <end position="346"/>
    </location>
</feature>
<evidence type="ECO:0000259" key="1">
    <source>
        <dbReference type="PROSITE" id="PS51762"/>
    </source>
</evidence>
<dbReference type="GO" id="GO:0030246">
    <property type="term" value="F:carbohydrate binding"/>
    <property type="evidence" value="ECO:0007669"/>
    <property type="project" value="UniProtKB-KW"/>
</dbReference>
<gene>
    <name evidence="2" type="ORF">BDV98DRAFT_637956</name>
</gene>
<reference evidence="2 3" key="1">
    <citation type="journal article" date="2019" name="Nat. Ecol. Evol.">
        <title>Megaphylogeny resolves global patterns of mushroom evolution.</title>
        <authorList>
            <person name="Varga T."/>
            <person name="Krizsan K."/>
            <person name="Foldi C."/>
            <person name="Dima B."/>
            <person name="Sanchez-Garcia M."/>
            <person name="Sanchez-Ramirez S."/>
            <person name="Szollosi G.J."/>
            <person name="Szarkandi J.G."/>
            <person name="Papp V."/>
            <person name="Albert L."/>
            <person name="Andreopoulos W."/>
            <person name="Angelini C."/>
            <person name="Antonin V."/>
            <person name="Barry K.W."/>
            <person name="Bougher N.L."/>
            <person name="Buchanan P."/>
            <person name="Buyck B."/>
            <person name="Bense V."/>
            <person name="Catcheside P."/>
            <person name="Chovatia M."/>
            <person name="Cooper J."/>
            <person name="Damon W."/>
            <person name="Desjardin D."/>
            <person name="Finy P."/>
            <person name="Geml J."/>
            <person name="Haridas S."/>
            <person name="Hughes K."/>
            <person name="Justo A."/>
            <person name="Karasinski D."/>
            <person name="Kautmanova I."/>
            <person name="Kiss B."/>
            <person name="Kocsube S."/>
            <person name="Kotiranta H."/>
            <person name="LaButti K.M."/>
            <person name="Lechner B.E."/>
            <person name="Liimatainen K."/>
            <person name="Lipzen A."/>
            <person name="Lukacs Z."/>
            <person name="Mihaltcheva S."/>
            <person name="Morgado L.N."/>
            <person name="Niskanen T."/>
            <person name="Noordeloos M.E."/>
            <person name="Ohm R.A."/>
            <person name="Ortiz-Santana B."/>
            <person name="Ovrebo C."/>
            <person name="Racz N."/>
            <person name="Riley R."/>
            <person name="Savchenko A."/>
            <person name="Shiryaev A."/>
            <person name="Soop K."/>
            <person name="Spirin V."/>
            <person name="Szebenyi C."/>
            <person name="Tomsovsky M."/>
            <person name="Tulloss R.E."/>
            <person name="Uehling J."/>
            <person name="Grigoriev I.V."/>
            <person name="Vagvolgyi C."/>
            <person name="Papp T."/>
            <person name="Martin F.M."/>
            <person name="Miettinen O."/>
            <person name="Hibbett D.S."/>
            <person name="Nagy L.G."/>
        </authorList>
    </citation>
    <scope>NUCLEOTIDE SEQUENCE [LARGE SCALE GENOMIC DNA]</scope>
    <source>
        <strain evidence="2 3">CBS 309.79</strain>
    </source>
</reference>
<dbReference type="STRING" id="1884261.A0A5C3Q445"/>
<dbReference type="InterPro" id="IPR000757">
    <property type="entry name" value="Beta-glucanase-like"/>
</dbReference>
<keyword evidence="3" id="KW-1185">Reference proteome</keyword>
<dbReference type="Pfam" id="PF26113">
    <property type="entry name" value="GH16_XgeA"/>
    <property type="match status" value="1"/>
</dbReference>
<protein>
    <submittedName>
        <fullName evidence="2">Concanavalin A-like lectin/glucanase domain-containing protein</fullName>
    </submittedName>
</protein>
<name>A0A5C3Q445_9AGAR</name>
<dbReference type="OrthoDB" id="192832at2759"/>
<dbReference type="PANTHER" id="PTHR10963">
    <property type="entry name" value="GLYCOSYL HYDROLASE-RELATED"/>
    <property type="match status" value="1"/>
</dbReference>
<accession>A0A5C3Q445</accession>
<dbReference type="InterPro" id="IPR013320">
    <property type="entry name" value="ConA-like_dom_sf"/>
</dbReference>
<dbReference type="InterPro" id="IPR050546">
    <property type="entry name" value="Glycosyl_Hydrlase_16"/>
</dbReference>
<dbReference type="GO" id="GO:0004553">
    <property type="term" value="F:hydrolase activity, hydrolyzing O-glycosyl compounds"/>
    <property type="evidence" value="ECO:0007669"/>
    <property type="project" value="InterPro"/>
</dbReference>
<proteinExistence type="predicted"/>
<organism evidence="2 3">
    <name type="scientific">Pterulicium gracile</name>
    <dbReference type="NCBI Taxonomy" id="1884261"/>
    <lineage>
        <taxon>Eukaryota</taxon>
        <taxon>Fungi</taxon>
        <taxon>Dikarya</taxon>
        <taxon>Basidiomycota</taxon>
        <taxon>Agaricomycotina</taxon>
        <taxon>Agaricomycetes</taxon>
        <taxon>Agaricomycetidae</taxon>
        <taxon>Agaricales</taxon>
        <taxon>Pleurotineae</taxon>
        <taxon>Pterulaceae</taxon>
        <taxon>Pterulicium</taxon>
    </lineage>
</organism>
<dbReference type="CDD" id="cd02181">
    <property type="entry name" value="GH16_fungal_Lam16A_glucanase"/>
    <property type="match status" value="1"/>
</dbReference>
<dbReference type="PANTHER" id="PTHR10963:SF24">
    <property type="entry name" value="GLYCOSIDASE C21B10.07-RELATED"/>
    <property type="match status" value="1"/>
</dbReference>
<dbReference type="EMBL" id="ML178863">
    <property type="protein sequence ID" value="TFK96296.1"/>
    <property type="molecule type" value="Genomic_DNA"/>
</dbReference>
<evidence type="ECO:0000313" key="3">
    <source>
        <dbReference type="Proteomes" id="UP000305067"/>
    </source>
</evidence>
<dbReference type="AlphaFoldDB" id="A0A5C3Q445"/>